<dbReference type="Gene3D" id="1.20.58.1390">
    <property type="match status" value="1"/>
</dbReference>
<organism evidence="6 7">
    <name type="scientific">Sinobacterium caligoides</name>
    <dbReference type="NCBI Taxonomy" id="933926"/>
    <lineage>
        <taxon>Bacteria</taxon>
        <taxon>Pseudomonadati</taxon>
        <taxon>Pseudomonadota</taxon>
        <taxon>Gammaproteobacteria</taxon>
        <taxon>Cellvibrionales</taxon>
        <taxon>Spongiibacteraceae</taxon>
        <taxon>Sinobacterium</taxon>
    </lineage>
</organism>
<evidence type="ECO:0000259" key="5">
    <source>
        <dbReference type="Pfam" id="PF21212"/>
    </source>
</evidence>
<dbReference type="InterPro" id="IPR016461">
    <property type="entry name" value="COMT-like"/>
</dbReference>
<dbReference type="InterPro" id="IPR036388">
    <property type="entry name" value="WH-like_DNA-bd_sf"/>
</dbReference>
<evidence type="ECO:0000313" key="6">
    <source>
        <dbReference type="EMBL" id="ROS01593.1"/>
    </source>
</evidence>
<reference evidence="6 7" key="1">
    <citation type="submission" date="2018-11" db="EMBL/GenBank/DDBJ databases">
        <title>Genomic Encyclopedia of Type Strains, Phase IV (KMG-IV): sequencing the most valuable type-strain genomes for metagenomic binning, comparative biology and taxonomic classification.</title>
        <authorList>
            <person name="Goeker M."/>
        </authorList>
    </citation>
    <scope>NUCLEOTIDE SEQUENCE [LARGE SCALE GENOMIC DNA]</scope>
    <source>
        <strain evidence="6 7">DSM 100316</strain>
    </source>
</reference>
<feature type="domain" description="O-methyltransferase C-terminal" evidence="4">
    <location>
        <begin position="217"/>
        <end position="369"/>
    </location>
</feature>
<dbReference type="Gene3D" id="3.40.50.150">
    <property type="entry name" value="Vaccinia Virus protein VP39"/>
    <property type="match status" value="1"/>
</dbReference>
<evidence type="ECO:0000256" key="2">
    <source>
        <dbReference type="ARBA" id="ARBA00022679"/>
    </source>
</evidence>
<dbReference type="PROSITE" id="PS51683">
    <property type="entry name" value="SAM_OMT_II"/>
    <property type="match status" value="1"/>
</dbReference>
<dbReference type="PANTHER" id="PTHR43712:SF2">
    <property type="entry name" value="O-METHYLTRANSFERASE CICE"/>
    <property type="match status" value="1"/>
</dbReference>
<dbReference type="GO" id="GO:0008171">
    <property type="term" value="F:O-methyltransferase activity"/>
    <property type="evidence" value="ECO:0007669"/>
    <property type="project" value="InterPro"/>
</dbReference>
<dbReference type="Proteomes" id="UP000275394">
    <property type="component" value="Unassembled WGS sequence"/>
</dbReference>
<dbReference type="Pfam" id="PF00891">
    <property type="entry name" value="Methyltransf_2"/>
    <property type="match status" value="1"/>
</dbReference>
<dbReference type="InterPro" id="IPR036390">
    <property type="entry name" value="WH_DNA-bd_sf"/>
</dbReference>
<protein>
    <submittedName>
        <fullName evidence="6">O-methyltransferase</fullName>
    </submittedName>
</protein>
<dbReference type="SUPFAM" id="SSF46785">
    <property type="entry name" value="Winged helix' DNA-binding domain"/>
    <property type="match status" value="1"/>
</dbReference>
<dbReference type="AlphaFoldDB" id="A0A3N2DP59"/>
<keyword evidence="1 6" id="KW-0489">Methyltransferase</keyword>
<evidence type="ECO:0000256" key="3">
    <source>
        <dbReference type="ARBA" id="ARBA00022691"/>
    </source>
</evidence>
<accession>A0A3N2DP59</accession>
<keyword evidence="7" id="KW-1185">Reference proteome</keyword>
<sequence>MLARQESLLAKQFIASLVRCVPPIPTIPPIPPTRGESQLYDSDTMTALEAKSHSQWLAFGPILFQAARAMRDLGILTTLDKAPKRSASIEQIAEQCRLTIYGVSVLLDVGLSAKLVYLRDDLYTLTKAGYFMLHDTMTQVNMDFTQDICYRGMDHLQTAITEGRPAGLCELGEWETIYPALSLLTAQQQKSWFRFDHFYSDQAFPELLPLVFASQPKKIYDLGGNTGRWAEQCVRYDEQVEITIIDLPEQIALAKKNALDKGLQDRILGHATDLLDPTRTIPGGADIYWMSQFLDCFSDDEIVSILSRVASAMTEQAAIYILELFWDRQQYEAAALSLNCTSLYFTVLANGNSHFYHSKKMIELIHQAGLKVVEEVDQIGLGHTLLKCQRV</sequence>
<gene>
    <name evidence="6" type="ORF">EDC56_2035</name>
</gene>
<comment type="caution">
    <text evidence="6">The sequence shown here is derived from an EMBL/GenBank/DDBJ whole genome shotgun (WGS) entry which is preliminary data.</text>
</comment>
<feature type="domain" description="BVU-1015-like N-terminal dimerisation-like" evidence="5">
    <location>
        <begin position="55"/>
        <end position="123"/>
    </location>
</feature>
<dbReference type="InterPro" id="IPR001077">
    <property type="entry name" value="COMT_C"/>
</dbReference>
<keyword evidence="3" id="KW-0949">S-adenosyl-L-methionine</keyword>
<dbReference type="Pfam" id="PF21212">
    <property type="entry name" value="Dimerisation2-like_dom"/>
    <property type="match status" value="1"/>
</dbReference>
<dbReference type="InterPro" id="IPR029063">
    <property type="entry name" value="SAM-dependent_MTases_sf"/>
</dbReference>
<dbReference type="SUPFAM" id="SSF53335">
    <property type="entry name" value="S-adenosyl-L-methionine-dependent methyltransferases"/>
    <property type="match status" value="1"/>
</dbReference>
<dbReference type="PANTHER" id="PTHR43712">
    <property type="entry name" value="PUTATIVE (AFU_ORTHOLOGUE AFUA_4G14580)-RELATED"/>
    <property type="match status" value="1"/>
</dbReference>
<dbReference type="GO" id="GO:0032259">
    <property type="term" value="P:methylation"/>
    <property type="evidence" value="ECO:0007669"/>
    <property type="project" value="UniProtKB-KW"/>
</dbReference>
<evidence type="ECO:0000313" key="7">
    <source>
        <dbReference type="Proteomes" id="UP000275394"/>
    </source>
</evidence>
<dbReference type="Gene3D" id="1.10.10.10">
    <property type="entry name" value="Winged helix-like DNA-binding domain superfamily/Winged helix DNA-binding domain"/>
    <property type="match status" value="1"/>
</dbReference>
<keyword evidence="2 6" id="KW-0808">Transferase</keyword>
<evidence type="ECO:0000259" key="4">
    <source>
        <dbReference type="Pfam" id="PF00891"/>
    </source>
</evidence>
<dbReference type="InterPro" id="IPR049480">
    <property type="entry name" value="BVU_1015-like_N"/>
</dbReference>
<name>A0A3N2DP59_9GAMM</name>
<dbReference type="EMBL" id="RKHR01000004">
    <property type="protein sequence ID" value="ROS01593.1"/>
    <property type="molecule type" value="Genomic_DNA"/>
</dbReference>
<proteinExistence type="predicted"/>
<evidence type="ECO:0000256" key="1">
    <source>
        <dbReference type="ARBA" id="ARBA00022603"/>
    </source>
</evidence>